<reference evidence="8" key="1">
    <citation type="submission" date="2014-07" db="EMBL/GenBank/DDBJ databases">
        <authorList>
            <person name="Urmite Genomes Urmite Genomes"/>
        </authorList>
    </citation>
    <scope>NUCLEOTIDE SEQUENCE</scope>
    <source>
        <strain evidence="8">13S34_air</strain>
    </source>
</reference>
<proteinExistence type="inferred from homology"/>
<evidence type="ECO:0000313" key="8">
    <source>
        <dbReference type="EMBL" id="CDZ99820.1"/>
    </source>
</evidence>
<evidence type="ECO:0000256" key="4">
    <source>
        <dbReference type="ARBA" id="ARBA00032089"/>
    </source>
</evidence>
<evidence type="ECO:0000256" key="6">
    <source>
        <dbReference type="SAM" id="MobiDB-lite"/>
    </source>
</evidence>
<organism evidence="8">
    <name type="scientific">Metalysinibacillus saudimassiliensis</name>
    <dbReference type="NCBI Taxonomy" id="1461583"/>
    <lineage>
        <taxon>Bacteria</taxon>
        <taxon>Bacillati</taxon>
        <taxon>Bacillota</taxon>
        <taxon>Bacilli</taxon>
        <taxon>Bacillales</taxon>
        <taxon>Caryophanaceae</taxon>
        <taxon>Metalysinibacillus</taxon>
    </lineage>
</organism>
<keyword evidence="3 5" id="KW-0133">Cell shape</keyword>
<dbReference type="PANTHER" id="PTHR34138:SF1">
    <property type="entry name" value="CELL SHAPE-DETERMINING PROTEIN MREC"/>
    <property type="match status" value="1"/>
</dbReference>
<dbReference type="Gene3D" id="2.40.10.350">
    <property type="entry name" value="Rod shape-determining protein MreC, domain 2"/>
    <property type="match status" value="1"/>
</dbReference>
<dbReference type="InterPro" id="IPR042175">
    <property type="entry name" value="Cell/Rod_MreC_2"/>
</dbReference>
<dbReference type="HOGENOM" id="CLU_042663_1_1_9"/>
<dbReference type="InterPro" id="IPR007221">
    <property type="entry name" value="MreC"/>
</dbReference>
<comment type="function">
    <text evidence="5">Involved in formation and maintenance of cell shape.</text>
</comment>
<feature type="compositionally biased region" description="Basic and acidic residues" evidence="6">
    <location>
        <begin position="291"/>
        <end position="303"/>
    </location>
</feature>
<evidence type="ECO:0000256" key="5">
    <source>
        <dbReference type="PIRNR" id="PIRNR038471"/>
    </source>
</evidence>
<evidence type="ECO:0000256" key="1">
    <source>
        <dbReference type="ARBA" id="ARBA00009369"/>
    </source>
</evidence>
<comment type="similarity">
    <text evidence="1 5">Belongs to the MreC family.</text>
</comment>
<evidence type="ECO:0000259" key="7">
    <source>
        <dbReference type="Pfam" id="PF04085"/>
    </source>
</evidence>
<dbReference type="Pfam" id="PF04085">
    <property type="entry name" value="MreC"/>
    <property type="match status" value="1"/>
</dbReference>
<dbReference type="PATRIC" id="fig|1461583.4.peg.284"/>
<evidence type="ECO:0000256" key="3">
    <source>
        <dbReference type="ARBA" id="ARBA00022960"/>
    </source>
</evidence>
<accession>A0A078M0W2</accession>
<dbReference type="GO" id="GO:0008360">
    <property type="term" value="P:regulation of cell shape"/>
    <property type="evidence" value="ECO:0007669"/>
    <property type="project" value="UniProtKB-KW"/>
</dbReference>
<feature type="domain" description="Rod shape-determining protein MreC beta-barrel core" evidence="7">
    <location>
        <begin position="123"/>
        <end position="273"/>
    </location>
</feature>
<feature type="region of interest" description="Disordered" evidence="6">
    <location>
        <begin position="283"/>
        <end position="303"/>
    </location>
</feature>
<dbReference type="InterPro" id="IPR042177">
    <property type="entry name" value="Cell/Rod_1"/>
</dbReference>
<dbReference type="PIRSF" id="PIRSF038471">
    <property type="entry name" value="MreC"/>
    <property type="match status" value="1"/>
</dbReference>
<protein>
    <recommendedName>
        <fullName evidence="2 5">Cell shape-determining protein MreC</fullName>
    </recommendedName>
    <alternativeName>
        <fullName evidence="4 5">Cell shape protein MreC</fullName>
    </alternativeName>
</protein>
<dbReference type="Gene3D" id="2.40.10.340">
    <property type="entry name" value="Rod shape-determining protein MreC, domain 1"/>
    <property type="match status" value="1"/>
</dbReference>
<dbReference type="AlphaFoldDB" id="A0A078M0W2"/>
<evidence type="ECO:0000256" key="2">
    <source>
        <dbReference type="ARBA" id="ARBA00013855"/>
    </source>
</evidence>
<name>A0A078M0W2_9BACL</name>
<dbReference type="GO" id="GO:0005886">
    <property type="term" value="C:plasma membrane"/>
    <property type="evidence" value="ECO:0007669"/>
    <property type="project" value="TreeGrafter"/>
</dbReference>
<dbReference type="PANTHER" id="PTHR34138">
    <property type="entry name" value="CELL SHAPE-DETERMINING PROTEIN MREC"/>
    <property type="match status" value="1"/>
</dbReference>
<dbReference type="NCBIfam" id="TIGR00219">
    <property type="entry name" value="mreC"/>
    <property type="match status" value="1"/>
</dbReference>
<gene>
    <name evidence="8" type="primary">mreC</name>
    <name evidence="8" type="ORF">BN1050_00309</name>
</gene>
<sequence>MPQFFANKKLIVLLVGIIFLVAIISYTLSNRTDPSIAEGAVKDTVGFGQGIMAKPANFVGGILDDIDALLGTYDENKRLKAQLDDFTVVRAQLDEVKMENERLAALIDKEESLLEYDPVYATVIARNPDQWEEKIIVNKGKRHGIEKNMAVMTADGLIGKVIVVTPNTAEIELLFSNNPNYRISAKAKGDKDVFGLIEGFDVERNEMMLKRIDSGFKVEPGQTVVSSGLGGIFPQGLLIGEITEVSTDDYGLTQMAYVKPAANFALLDQVVIAKRKMTEIDGSDGGGTMKDLTHPAEAEGDEK</sequence>
<dbReference type="InterPro" id="IPR055342">
    <property type="entry name" value="MreC_beta-barrel_core"/>
</dbReference>
<dbReference type="EMBL" id="LN483073">
    <property type="protein sequence ID" value="CDZ99820.1"/>
    <property type="molecule type" value="Genomic_DNA"/>
</dbReference>